<comment type="caution">
    <text evidence="1">The sequence shown here is derived from an EMBL/GenBank/DDBJ whole genome shotgun (WGS) entry which is preliminary data.</text>
</comment>
<reference evidence="1 2" key="1">
    <citation type="submission" date="2024-04" db="EMBL/GenBank/DDBJ databases">
        <title>Tritrichomonas musculus Genome.</title>
        <authorList>
            <person name="Alves-Ferreira E."/>
            <person name="Grigg M."/>
            <person name="Lorenzi H."/>
            <person name="Galac M."/>
        </authorList>
    </citation>
    <scope>NUCLEOTIDE SEQUENCE [LARGE SCALE GENOMIC DNA]</scope>
    <source>
        <strain evidence="1 2">EAF2021</strain>
    </source>
</reference>
<gene>
    <name evidence="1" type="ORF">M9Y10_014823</name>
</gene>
<proteinExistence type="predicted"/>
<sequence>MLLSIQSTKDKRNDTDAEGNQRYSYSKIRANINIPWECKYIKYHISSLNTKANILITTNTDKIVIDSDKLNYEITFDDKYSLSEKEMMTKLEKVKDVFLSRIENKKIVITPVKNFSFIQITHRARLVTGLIDAPLNIIFETGNDYIFDIPILDYANKLYLISKQGKGIISNIGEREYNPSVIGNVDTFIKDGVPVIVNFETFGKPIKNIVNIDSFKTIELELVDFMYEPIILNSPMFVTMKIKPVNTPHVRLNDD</sequence>
<evidence type="ECO:0000313" key="2">
    <source>
        <dbReference type="Proteomes" id="UP001470230"/>
    </source>
</evidence>
<evidence type="ECO:0000313" key="1">
    <source>
        <dbReference type="EMBL" id="KAK8896897.1"/>
    </source>
</evidence>
<accession>A0ABR2L2D9</accession>
<dbReference type="Proteomes" id="UP001470230">
    <property type="component" value="Unassembled WGS sequence"/>
</dbReference>
<protein>
    <submittedName>
        <fullName evidence="1">Uncharacterized protein</fullName>
    </submittedName>
</protein>
<name>A0ABR2L2D9_9EUKA</name>
<dbReference type="EMBL" id="JAPFFF010000002">
    <property type="protein sequence ID" value="KAK8896897.1"/>
    <property type="molecule type" value="Genomic_DNA"/>
</dbReference>
<organism evidence="1 2">
    <name type="scientific">Tritrichomonas musculus</name>
    <dbReference type="NCBI Taxonomy" id="1915356"/>
    <lineage>
        <taxon>Eukaryota</taxon>
        <taxon>Metamonada</taxon>
        <taxon>Parabasalia</taxon>
        <taxon>Tritrichomonadida</taxon>
        <taxon>Tritrichomonadidae</taxon>
        <taxon>Tritrichomonas</taxon>
    </lineage>
</organism>
<keyword evidence="2" id="KW-1185">Reference proteome</keyword>